<evidence type="ECO:0000313" key="1">
    <source>
        <dbReference type="EMBL" id="MCW1883821.1"/>
    </source>
</evidence>
<dbReference type="Proteomes" id="UP001207930">
    <property type="component" value="Unassembled WGS sequence"/>
</dbReference>
<gene>
    <name evidence="1" type="ORF">OKA04_03715</name>
</gene>
<organism evidence="1 2">
    <name type="scientific">Luteolibacter flavescens</name>
    <dbReference type="NCBI Taxonomy" id="1859460"/>
    <lineage>
        <taxon>Bacteria</taxon>
        <taxon>Pseudomonadati</taxon>
        <taxon>Verrucomicrobiota</taxon>
        <taxon>Verrucomicrobiia</taxon>
        <taxon>Verrucomicrobiales</taxon>
        <taxon>Verrucomicrobiaceae</taxon>
        <taxon>Luteolibacter</taxon>
    </lineage>
</organism>
<protein>
    <submittedName>
        <fullName evidence="1">Uncharacterized protein</fullName>
    </submittedName>
</protein>
<sequence>MEVLDSYLPTDAELDTLHVMIRFEVNGKKVGSEGLVDAWKEAARKGIEENMEARLRSALTPEEYSKLTWSIEGENLDELTLNLSGPDEIVSKAEEAVKD</sequence>
<reference evidence="1 2" key="1">
    <citation type="submission" date="2022-10" db="EMBL/GenBank/DDBJ databases">
        <title>Luteolibacter flavescens strain MCCC 1K03193, whole genome shotgun sequencing project.</title>
        <authorList>
            <person name="Zhao G."/>
            <person name="Shen L."/>
        </authorList>
    </citation>
    <scope>NUCLEOTIDE SEQUENCE [LARGE SCALE GENOMIC DNA]</scope>
    <source>
        <strain evidence="1 2">MCCC 1K03193</strain>
    </source>
</reference>
<evidence type="ECO:0000313" key="2">
    <source>
        <dbReference type="Proteomes" id="UP001207930"/>
    </source>
</evidence>
<proteinExistence type="predicted"/>
<keyword evidence="2" id="KW-1185">Reference proteome</keyword>
<comment type="caution">
    <text evidence="1">The sequence shown here is derived from an EMBL/GenBank/DDBJ whole genome shotgun (WGS) entry which is preliminary data.</text>
</comment>
<accession>A0ABT3FKN7</accession>
<dbReference type="EMBL" id="JAPDDS010000002">
    <property type="protein sequence ID" value="MCW1883821.1"/>
    <property type="molecule type" value="Genomic_DNA"/>
</dbReference>
<name>A0ABT3FKN7_9BACT</name>